<comment type="caution">
    <text evidence="1">The sequence shown here is derived from an EMBL/GenBank/DDBJ whole genome shotgun (WGS) entry which is preliminary data.</text>
</comment>
<dbReference type="PANTHER" id="PTHR28058:SF1">
    <property type="entry name" value="SMALL RIBOSOMAL SUBUNIT PROTEIN BS1M"/>
    <property type="match status" value="1"/>
</dbReference>
<dbReference type="Pfam" id="PF11709">
    <property type="entry name" value="Mit_ribos_Mrp51"/>
    <property type="match status" value="1"/>
</dbReference>
<proteinExistence type="predicted"/>
<dbReference type="OrthoDB" id="2735536at2759"/>
<feature type="non-terminal residue" evidence="1">
    <location>
        <position position="343"/>
    </location>
</feature>
<dbReference type="InterPro" id="IPR016712">
    <property type="entry name" value="Rbsml_bS1m-like"/>
</dbReference>
<keyword evidence="1" id="KW-0689">Ribosomal protein</keyword>
<dbReference type="GO" id="GO:0005840">
    <property type="term" value="C:ribosome"/>
    <property type="evidence" value="ECO:0007669"/>
    <property type="project" value="UniProtKB-KW"/>
</dbReference>
<sequence length="343" mass="38601">SPSPFATLLRRSKFASYDPKIGQVYTTFGGDAHRGNYGVKRPLALRTREPFITIASVDSLQQQTEWSHAEREARWIRKVAEVSSSPEVADGSDLWKKLGPNAKSQWKVNSDFALGTADPASEVEKASQDHIQAGIPNIDAMSPKQFQRYLESLRALRPAFHKFVEAERARTSKVQSSNLLEQSRYPTEIHKIFLSNHSAQRVNDPDSKILEQDAHPNGALTYTHLTKLEHYFWRQPLPGRVVGKMKTLTASFAGFNTRLPPSQSEGLQPIDWRSLVERGVDTGKGISKFRVSLMEVSTPPRVVGHKPDGISNMDVRMHVSSHGRLDMVRANPHLPWTRDYVSQ</sequence>
<keyword evidence="1" id="KW-0687">Ribonucleoprotein</keyword>
<gene>
    <name evidence="1" type="ORF">BJ322DRAFT_978761</name>
</gene>
<name>A0A9P6HLH3_9AGAM</name>
<dbReference type="PANTHER" id="PTHR28058">
    <property type="entry name" value="37S RIBOSOMAL PROTEIN MRP51, MITOCHONDRIAL"/>
    <property type="match status" value="1"/>
</dbReference>
<organism evidence="1 2">
    <name type="scientific">Thelephora terrestris</name>
    <dbReference type="NCBI Taxonomy" id="56493"/>
    <lineage>
        <taxon>Eukaryota</taxon>
        <taxon>Fungi</taxon>
        <taxon>Dikarya</taxon>
        <taxon>Basidiomycota</taxon>
        <taxon>Agaricomycotina</taxon>
        <taxon>Agaricomycetes</taxon>
        <taxon>Thelephorales</taxon>
        <taxon>Thelephoraceae</taxon>
        <taxon>Thelephora</taxon>
    </lineage>
</organism>
<keyword evidence="2" id="KW-1185">Reference proteome</keyword>
<accession>A0A9P6HLH3</accession>
<evidence type="ECO:0000313" key="1">
    <source>
        <dbReference type="EMBL" id="KAF9789698.1"/>
    </source>
</evidence>
<dbReference type="Proteomes" id="UP000736335">
    <property type="component" value="Unassembled WGS sequence"/>
</dbReference>
<dbReference type="AlphaFoldDB" id="A0A9P6HLH3"/>
<evidence type="ECO:0000313" key="2">
    <source>
        <dbReference type="Proteomes" id="UP000736335"/>
    </source>
</evidence>
<feature type="non-terminal residue" evidence="1">
    <location>
        <position position="1"/>
    </location>
</feature>
<dbReference type="EMBL" id="WIUZ02000003">
    <property type="protein sequence ID" value="KAF9789698.1"/>
    <property type="molecule type" value="Genomic_DNA"/>
</dbReference>
<protein>
    <submittedName>
        <fullName evidence="1">Mitochondrial ribosomal protein subunit-domain-containing protein</fullName>
    </submittedName>
</protein>
<reference evidence="1" key="1">
    <citation type="journal article" date="2020" name="Nat. Commun.">
        <title>Large-scale genome sequencing of mycorrhizal fungi provides insights into the early evolution of symbiotic traits.</title>
        <authorList>
            <person name="Miyauchi S."/>
            <person name="Kiss E."/>
            <person name="Kuo A."/>
            <person name="Drula E."/>
            <person name="Kohler A."/>
            <person name="Sanchez-Garcia M."/>
            <person name="Morin E."/>
            <person name="Andreopoulos B."/>
            <person name="Barry K.W."/>
            <person name="Bonito G."/>
            <person name="Buee M."/>
            <person name="Carver A."/>
            <person name="Chen C."/>
            <person name="Cichocki N."/>
            <person name="Clum A."/>
            <person name="Culley D."/>
            <person name="Crous P.W."/>
            <person name="Fauchery L."/>
            <person name="Girlanda M."/>
            <person name="Hayes R.D."/>
            <person name="Keri Z."/>
            <person name="LaButti K."/>
            <person name="Lipzen A."/>
            <person name="Lombard V."/>
            <person name="Magnuson J."/>
            <person name="Maillard F."/>
            <person name="Murat C."/>
            <person name="Nolan M."/>
            <person name="Ohm R.A."/>
            <person name="Pangilinan J."/>
            <person name="Pereira M.F."/>
            <person name="Perotto S."/>
            <person name="Peter M."/>
            <person name="Pfister S."/>
            <person name="Riley R."/>
            <person name="Sitrit Y."/>
            <person name="Stielow J.B."/>
            <person name="Szollosi G."/>
            <person name="Zifcakova L."/>
            <person name="Stursova M."/>
            <person name="Spatafora J.W."/>
            <person name="Tedersoo L."/>
            <person name="Vaario L.M."/>
            <person name="Yamada A."/>
            <person name="Yan M."/>
            <person name="Wang P."/>
            <person name="Xu J."/>
            <person name="Bruns T."/>
            <person name="Baldrian P."/>
            <person name="Vilgalys R."/>
            <person name="Dunand C."/>
            <person name="Henrissat B."/>
            <person name="Grigoriev I.V."/>
            <person name="Hibbett D."/>
            <person name="Nagy L.G."/>
            <person name="Martin F.M."/>
        </authorList>
    </citation>
    <scope>NUCLEOTIDE SEQUENCE</scope>
    <source>
        <strain evidence="1">UH-Tt-Lm1</strain>
    </source>
</reference>
<reference evidence="1" key="2">
    <citation type="submission" date="2020-11" db="EMBL/GenBank/DDBJ databases">
        <authorList>
            <consortium name="DOE Joint Genome Institute"/>
            <person name="Kuo A."/>
            <person name="Miyauchi S."/>
            <person name="Kiss E."/>
            <person name="Drula E."/>
            <person name="Kohler A."/>
            <person name="Sanchez-Garcia M."/>
            <person name="Andreopoulos B."/>
            <person name="Barry K.W."/>
            <person name="Bonito G."/>
            <person name="Buee M."/>
            <person name="Carver A."/>
            <person name="Chen C."/>
            <person name="Cichocki N."/>
            <person name="Clum A."/>
            <person name="Culley D."/>
            <person name="Crous P.W."/>
            <person name="Fauchery L."/>
            <person name="Girlanda M."/>
            <person name="Hayes R."/>
            <person name="Keri Z."/>
            <person name="Labutti K."/>
            <person name="Lipzen A."/>
            <person name="Lombard V."/>
            <person name="Magnuson J."/>
            <person name="Maillard F."/>
            <person name="Morin E."/>
            <person name="Murat C."/>
            <person name="Nolan M."/>
            <person name="Ohm R."/>
            <person name="Pangilinan J."/>
            <person name="Pereira M."/>
            <person name="Perotto S."/>
            <person name="Peter M."/>
            <person name="Riley R."/>
            <person name="Sitrit Y."/>
            <person name="Stielow B."/>
            <person name="Szollosi G."/>
            <person name="Zifcakova L."/>
            <person name="Stursova M."/>
            <person name="Spatafora J.W."/>
            <person name="Tedersoo L."/>
            <person name="Vaario L.-M."/>
            <person name="Yamada A."/>
            <person name="Yan M."/>
            <person name="Wang P."/>
            <person name="Xu J."/>
            <person name="Bruns T."/>
            <person name="Baldrian P."/>
            <person name="Vilgalys R."/>
            <person name="Henrissat B."/>
            <person name="Grigoriev I.V."/>
            <person name="Hibbett D."/>
            <person name="Nagy L.G."/>
            <person name="Martin F.M."/>
        </authorList>
    </citation>
    <scope>NUCLEOTIDE SEQUENCE</scope>
    <source>
        <strain evidence="1">UH-Tt-Lm1</strain>
    </source>
</reference>